<keyword evidence="1" id="KW-0175">Coiled coil</keyword>
<dbReference type="InterPro" id="IPR029064">
    <property type="entry name" value="Ribosomal_eL30-like_sf"/>
</dbReference>
<dbReference type="InterPro" id="IPR040051">
    <property type="entry name" value="SECISBP2"/>
</dbReference>
<dbReference type="PANTHER" id="PTHR13284">
    <property type="entry name" value="GH01354P"/>
    <property type="match status" value="1"/>
</dbReference>
<dbReference type="GO" id="GO:0003730">
    <property type="term" value="F:mRNA 3'-UTR binding"/>
    <property type="evidence" value="ECO:0007669"/>
    <property type="project" value="TreeGrafter"/>
</dbReference>
<feature type="compositionally biased region" description="Basic and acidic residues" evidence="2">
    <location>
        <begin position="151"/>
        <end position="160"/>
    </location>
</feature>
<dbReference type="GO" id="GO:0005739">
    <property type="term" value="C:mitochondrion"/>
    <property type="evidence" value="ECO:0007669"/>
    <property type="project" value="TreeGrafter"/>
</dbReference>
<name>A0AAE1U8D5_9EUCA</name>
<feature type="signal peptide" evidence="3">
    <location>
        <begin position="1"/>
        <end position="21"/>
    </location>
</feature>
<evidence type="ECO:0000256" key="3">
    <source>
        <dbReference type="SAM" id="SignalP"/>
    </source>
</evidence>
<dbReference type="PANTHER" id="PTHR13284:SF4">
    <property type="entry name" value="C2H2-TYPE DOMAIN-CONTAINING PROTEIN"/>
    <property type="match status" value="1"/>
</dbReference>
<dbReference type="InterPro" id="IPR004038">
    <property type="entry name" value="Ribosomal_eL8/eL30/eS12/Gad45"/>
</dbReference>
<reference evidence="5" key="1">
    <citation type="submission" date="2023-11" db="EMBL/GenBank/DDBJ databases">
        <title>Genome assemblies of two species of porcelain crab, Petrolisthes cinctipes and Petrolisthes manimaculis (Anomura: Porcellanidae).</title>
        <authorList>
            <person name="Angst P."/>
        </authorList>
    </citation>
    <scope>NUCLEOTIDE SEQUENCE</scope>
    <source>
        <strain evidence="5">PB745_02</strain>
        <tissue evidence="5">Gill</tissue>
    </source>
</reference>
<feature type="region of interest" description="Disordered" evidence="2">
    <location>
        <begin position="482"/>
        <end position="517"/>
    </location>
</feature>
<feature type="region of interest" description="Disordered" evidence="2">
    <location>
        <begin position="66"/>
        <end position="87"/>
    </location>
</feature>
<comment type="caution">
    <text evidence="5">The sequence shown here is derived from an EMBL/GenBank/DDBJ whole genome shotgun (WGS) entry which is preliminary data.</text>
</comment>
<dbReference type="EMBL" id="JAWZYT010001735">
    <property type="protein sequence ID" value="KAK4309559.1"/>
    <property type="molecule type" value="Genomic_DNA"/>
</dbReference>
<evidence type="ECO:0000256" key="2">
    <source>
        <dbReference type="SAM" id="MobiDB-lite"/>
    </source>
</evidence>
<feature type="region of interest" description="Disordered" evidence="2">
    <location>
        <begin position="104"/>
        <end position="233"/>
    </location>
</feature>
<dbReference type="GO" id="GO:1990904">
    <property type="term" value="C:ribonucleoprotein complex"/>
    <property type="evidence" value="ECO:0007669"/>
    <property type="project" value="TreeGrafter"/>
</dbReference>
<feature type="compositionally biased region" description="Basic and acidic residues" evidence="2">
    <location>
        <begin position="1101"/>
        <end position="1120"/>
    </location>
</feature>
<feature type="compositionally biased region" description="Basic and acidic residues" evidence="2">
    <location>
        <begin position="1064"/>
        <end position="1094"/>
    </location>
</feature>
<evidence type="ECO:0000259" key="4">
    <source>
        <dbReference type="Pfam" id="PF01248"/>
    </source>
</evidence>
<evidence type="ECO:0000313" key="5">
    <source>
        <dbReference type="EMBL" id="KAK4309559.1"/>
    </source>
</evidence>
<feature type="compositionally biased region" description="Polar residues" evidence="2">
    <location>
        <begin position="897"/>
        <end position="906"/>
    </location>
</feature>
<proteinExistence type="predicted"/>
<feature type="region of interest" description="Disordered" evidence="2">
    <location>
        <begin position="682"/>
        <end position="746"/>
    </location>
</feature>
<dbReference type="Gene3D" id="3.30.1330.30">
    <property type="match status" value="1"/>
</dbReference>
<evidence type="ECO:0000256" key="1">
    <source>
        <dbReference type="SAM" id="Coils"/>
    </source>
</evidence>
<feature type="chain" id="PRO_5042055313" description="Ribosomal protein eL8/eL30/eS12/Gadd45 domain-containing protein" evidence="3">
    <location>
        <begin position="22"/>
        <end position="1477"/>
    </location>
</feature>
<protein>
    <recommendedName>
        <fullName evidence="4">Ribosomal protein eL8/eL30/eS12/Gadd45 domain-containing protein</fullName>
    </recommendedName>
</protein>
<feature type="coiled-coil region" evidence="1">
    <location>
        <begin position="539"/>
        <end position="636"/>
    </location>
</feature>
<feature type="compositionally biased region" description="Basic and acidic residues" evidence="2">
    <location>
        <begin position="497"/>
        <end position="513"/>
    </location>
</feature>
<feature type="region of interest" description="Disordered" evidence="2">
    <location>
        <begin position="384"/>
        <end position="415"/>
    </location>
</feature>
<organism evidence="5 6">
    <name type="scientific">Petrolisthes manimaculis</name>
    <dbReference type="NCBI Taxonomy" id="1843537"/>
    <lineage>
        <taxon>Eukaryota</taxon>
        <taxon>Metazoa</taxon>
        <taxon>Ecdysozoa</taxon>
        <taxon>Arthropoda</taxon>
        <taxon>Crustacea</taxon>
        <taxon>Multicrustacea</taxon>
        <taxon>Malacostraca</taxon>
        <taxon>Eumalacostraca</taxon>
        <taxon>Eucarida</taxon>
        <taxon>Decapoda</taxon>
        <taxon>Pleocyemata</taxon>
        <taxon>Anomura</taxon>
        <taxon>Galatheoidea</taxon>
        <taxon>Porcellanidae</taxon>
        <taxon>Petrolisthes</taxon>
    </lineage>
</organism>
<feature type="region of interest" description="Disordered" evidence="2">
    <location>
        <begin position="1042"/>
        <end position="1139"/>
    </location>
</feature>
<accession>A0AAE1U8D5</accession>
<dbReference type="GO" id="GO:0043021">
    <property type="term" value="F:ribonucleoprotein complex binding"/>
    <property type="evidence" value="ECO:0007669"/>
    <property type="project" value="TreeGrafter"/>
</dbReference>
<dbReference type="SUPFAM" id="SSF55315">
    <property type="entry name" value="L30e-like"/>
    <property type="match status" value="1"/>
</dbReference>
<feature type="compositionally biased region" description="Basic and acidic residues" evidence="2">
    <location>
        <begin position="206"/>
        <end position="222"/>
    </location>
</feature>
<feature type="compositionally biased region" description="Basic and acidic residues" evidence="2">
    <location>
        <begin position="111"/>
        <end position="124"/>
    </location>
</feature>
<keyword evidence="6" id="KW-1185">Reference proteome</keyword>
<sequence length="1477" mass="165696">MEVSCPLLSLVILIVYTHSTSLEFITREGQLRPNNNNIVNNNKHTVIIRIMLSPDVPEFVPRRYQTFSDSSGQDNVRSATREGDGCVDHQPDYHTVWEAHHTPPITHHVHSSSDTHTGRKKDMARNSPDNAATKGKGRLNSPGKAVAKGKSRFDYSKPEPAEYPTRSAASCSFSSTGIDSSKWRDSTDGHSTPADVISRQSHFLNKQKDGNDNHMAESEKHQQGTPKKGKAKKFNYVSTDDYFTSNTGSTLSLKSGNDDGVSYRKILQRNQSDSVAWNLRQSSISSTARKLPTTLDEQWPTLGGSGNPVITASGWGNNREDPVMRKTQQYGENVGEDTLVRKHNQNTWEDSSGQEDRKVGTWWDDSGKKGKITHTNAREDAAVRKQQNTRSWFDSSEKGEKKIPTNASRKGKTKVPTDIWITQNSSSQTVTNVTNAGEVRKVGTGTSAASEGREKASAFAHERRETAACIGGEQNTKFSDLATNGKRERKQNASATDGKRIEDASDTGKERVSTESASAVAEDWATTLGEKCDPFEWQVKLTRKKQAKIEAEVVQIEAEVVWIEEEVVQIEAEVVQIEAEVVWIEEEVVWIEAEVVWIEEEVVQIEEEVVWIEAEVVQIEEEVVQIEAEVVWIEEEVVWIEAEVVWIEEEVVQIEAEKGSTEAEVLQIEYLLKGKAVNESNNLPERRVRQEGTPACSSDKPQEPLDPKIAQKKLEAKQRKKEEKMRKREESIKQSQRMQNRDSKVTFVTRDFLEKSQKYSANASSTKSSSYNVSSYNDYPSLFGSQHLTSSRSVRSNAVLVSRQHVEEEPFESEEHDLSYVTQSADDARHTTDAIKSENSSTFNARMMSSANGPSPVSQKVLASEMNQPGTNTAPLSTGNGMSYSKTLQAPKKVCPTNPQSTTTVRKGNPAVPALNPNLSLTPQKKKVRTRDLIEFDLMAIALHKQEQQQLQKNRKKALGIHSKEETRKGKKAGATTTTTAISHTAKFQKKGAIVLKRGMQNEKKKKVITSLRKRMRKMNEEKLKALSVILQEAIATQEKLETVKSESVTGGPLPSQVLPSVAEEGKEEGANKLEKSDEKEREVHDKGEGEGDKTIYTQIQKEDNYDDKGRGNGEEDGTHKQKLIPSGRHETPKESRKETEMCVNWNIGKMENTENLKDKANKPKKTTKECEGKKTILEGVVENIQPQLPISEDANDTSTSDSSQQFERAKFLITQEIKNSLNPMHTVQFREYCDHIITKELNQTAECLVKTIVGFQQQHYARDPAKALIRRRYVCGLRQANKLMHKLSCVILAPNIDHFPGPGGLDERVEKLLRLAETHSIPVIFALTCKQLGILCHKYQGVSCFAIISYQGAEEMYFKLMSMVESARKEYRNVGERGRKWFLDKHKPQHHDPSLQEVPEEEKQIAATATTKLSRPDYQTILLSALHNTPYLKEGAESPPDSEENLLDSNSNLHAQVVGERKKGNQQPRSGRKLRL</sequence>
<feature type="compositionally biased region" description="Polar residues" evidence="2">
    <location>
        <begin position="66"/>
        <end position="78"/>
    </location>
</feature>
<dbReference type="Pfam" id="PF01248">
    <property type="entry name" value="Ribosomal_L7Ae"/>
    <property type="match status" value="1"/>
</dbReference>
<feature type="region of interest" description="Disordered" evidence="2">
    <location>
        <begin position="1432"/>
        <end position="1477"/>
    </location>
</feature>
<feature type="compositionally biased region" description="Polar residues" evidence="2">
    <location>
        <begin position="167"/>
        <end position="179"/>
    </location>
</feature>
<dbReference type="GO" id="GO:0035368">
    <property type="term" value="F:selenocysteine insertion sequence binding"/>
    <property type="evidence" value="ECO:0007669"/>
    <property type="project" value="InterPro"/>
</dbReference>
<gene>
    <name evidence="5" type="ORF">Pmani_018822</name>
</gene>
<feature type="compositionally biased region" description="Basic and acidic residues" evidence="2">
    <location>
        <begin position="712"/>
        <end position="732"/>
    </location>
</feature>
<feature type="domain" description="Ribosomal protein eL8/eL30/eS12/Gadd45" evidence="4">
    <location>
        <begin position="1266"/>
        <end position="1357"/>
    </location>
</feature>
<keyword evidence="3" id="KW-0732">Signal</keyword>
<feature type="region of interest" description="Disordered" evidence="2">
    <location>
        <begin position="890"/>
        <end position="919"/>
    </location>
</feature>
<feature type="compositionally biased region" description="Basic and acidic residues" evidence="2">
    <location>
        <begin position="1128"/>
        <end position="1139"/>
    </location>
</feature>
<feature type="compositionally biased region" description="Polar residues" evidence="2">
    <location>
        <begin position="385"/>
        <end position="394"/>
    </location>
</feature>
<dbReference type="Proteomes" id="UP001292094">
    <property type="component" value="Unassembled WGS sequence"/>
</dbReference>
<evidence type="ECO:0000313" key="6">
    <source>
        <dbReference type="Proteomes" id="UP001292094"/>
    </source>
</evidence>